<feature type="transmembrane region" description="Helical" evidence="1">
    <location>
        <begin position="342"/>
        <end position="362"/>
    </location>
</feature>
<dbReference type="EMBL" id="BTSY01000003">
    <property type="protein sequence ID" value="GMT18676.1"/>
    <property type="molecule type" value="Genomic_DNA"/>
</dbReference>
<dbReference type="Proteomes" id="UP001432322">
    <property type="component" value="Unassembled WGS sequence"/>
</dbReference>
<accession>A0AAV5VG89</accession>
<name>A0AAV5VG89_9BILA</name>
<keyword evidence="1" id="KW-0812">Transmembrane</keyword>
<dbReference type="PANTHER" id="PTHR46560">
    <property type="entry name" value="CYPHER, ISOFORM B"/>
    <property type="match status" value="1"/>
</dbReference>
<evidence type="ECO:0000313" key="4">
    <source>
        <dbReference type="Proteomes" id="UP001432322"/>
    </source>
</evidence>
<evidence type="ECO:0000259" key="2">
    <source>
        <dbReference type="PROSITE" id="PS51034"/>
    </source>
</evidence>
<dbReference type="SMART" id="SM00241">
    <property type="entry name" value="ZP"/>
    <property type="match status" value="1"/>
</dbReference>
<evidence type="ECO:0000256" key="1">
    <source>
        <dbReference type="SAM" id="Phobius"/>
    </source>
</evidence>
<reference evidence="3" key="1">
    <citation type="submission" date="2023-10" db="EMBL/GenBank/DDBJ databases">
        <title>Genome assembly of Pristionchus species.</title>
        <authorList>
            <person name="Yoshida K."/>
            <person name="Sommer R.J."/>
        </authorList>
    </citation>
    <scope>NUCLEOTIDE SEQUENCE</scope>
    <source>
        <strain evidence="3">RS5133</strain>
    </source>
</reference>
<sequence>VLSLLLTPIRPFQIRADLISERHVQCGSSSMDVSLSFSRPFSGSVFTERAFEKEACRWKGDGQSRLSLSIPTSDPTICGIQETNGELSVKLIISPVQGIIVQGFAALIVKCVYTTQDITLSLPGGKPLHISGMNVDSSVVSGNGGTPVLSMQILEGHGIEGRAVSRASVGQRITLDAALKDTSIYDFFLHSCKAHDGSNSVEASIPIVDDNGCGIRLSRAIDIPVMISKPVPGGPKHIFLHMYGFQFTSSQFVHFECQAKPCIHQCPLQQCSAAPTLIPKTVKKHRLRRQNEITEDDSNLSTLQLKTVIQIDAQQAAPAAALISASFENSDPPSVCLSQETLLLSGLALALILVISGSWFVFTVKRIVHREEDCRSEHAYSVTSSYR</sequence>
<gene>
    <name evidence="3" type="ORF">PFISCL1PPCAC_9973</name>
</gene>
<proteinExistence type="predicted"/>
<dbReference type="AlphaFoldDB" id="A0AAV5VG89"/>
<evidence type="ECO:0000313" key="3">
    <source>
        <dbReference type="EMBL" id="GMT18676.1"/>
    </source>
</evidence>
<feature type="domain" description="ZP" evidence="2">
    <location>
        <begin position="25"/>
        <end position="278"/>
    </location>
</feature>
<comment type="caution">
    <text evidence="3">The sequence shown here is derived from an EMBL/GenBank/DDBJ whole genome shotgun (WGS) entry which is preliminary data.</text>
</comment>
<feature type="non-terminal residue" evidence="3">
    <location>
        <position position="1"/>
    </location>
</feature>
<dbReference type="PANTHER" id="PTHR46560:SF13">
    <property type="entry name" value="ZP DOMAIN-CONTAINING PROTEIN"/>
    <property type="match status" value="1"/>
</dbReference>
<dbReference type="PROSITE" id="PS51034">
    <property type="entry name" value="ZP_2"/>
    <property type="match status" value="1"/>
</dbReference>
<dbReference type="InterPro" id="IPR001507">
    <property type="entry name" value="ZP_dom"/>
</dbReference>
<protein>
    <recommendedName>
        <fullName evidence="2">ZP domain-containing protein</fullName>
    </recommendedName>
</protein>
<organism evidence="3 4">
    <name type="scientific">Pristionchus fissidentatus</name>
    <dbReference type="NCBI Taxonomy" id="1538716"/>
    <lineage>
        <taxon>Eukaryota</taxon>
        <taxon>Metazoa</taxon>
        <taxon>Ecdysozoa</taxon>
        <taxon>Nematoda</taxon>
        <taxon>Chromadorea</taxon>
        <taxon>Rhabditida</taxon>
        <taxon>Rhabditina</taxon>
        <taxon>Diplogasteromorpha</taxon>
        <taxon>Diplogasteroidea</taxon>
        <taxon>Neodiplogasteridae</taxon>
        <taxon>Pristionchus</taxon>
    </lineage>
</organism>
<dbReference type="Pfam" id="PF00100">
    <property type="entry name" value="Zona_pellucida"/>
    <property type="match status" value="1"/>
</dbReference>
<keyword evidence="1" id="KW-1133">Transmembrane helix</keyword>
<keyword evidence="4" id="KW-1185">Reference proteome</keyword>
<dbReference type="InterPro" id="IPR055355">
    <property type="entry name" value="ZP-C"/>
</dbReference>
<keyword evidence="1" id="KW-0472">Membrane</keyword>